<organism evidence="2 3">
    <name type="scientific">Dactylellina haptotyla (strain CBS 200.50)</name>
    <name type="common">Nematode-trapping fungus</name>
    <name type="synonym">Monacrosporium haptotylum</name>
    <dbReference type="NCBI Taxonomy" id="1284197"/>
    <lineage>
        <taxon>Eukaryota</taxon>
        <taxon>Fungi</taxon>
        <taxon>Dikarya</taxon>
        <taxon>Ascomycota</taxon>
        <taxon>Pezizomycotina</taxon>
        <taxon>Orbiliomycetes</taxon>
        <taxon>Orbiliales</taxon>
        <taxon>Orbiliaceae</taxon>
        <taxon>Dactylellina</taxon>
    </lineage>
</organism>
<protein>
    <recommendedName>
        <fullName evidence="1">AB hydrolase-1 domain-containing protein</fullName>
    </recommendedName>
</protein>
<dbReference type="OMA" id="FGIRGIW"/>
<dbReference type="AlphaFoldDB" id="S8ACT0"/>
<evidence type="ECO:0000259" key="1">
    <source>
        <dbReference type="Pfam" id="PF12697"/>
    </source>
</evidence>
<dbReference type="EMBL" id="AQGS01000282">
    <property type="protein sequence ID" value="EPS40734.1"/>
    <property type="molecule type" value="Genomic_DNA"/>
</dbReference>
<dbReference type="InterPro" id="IPR000073">
    <property type="entry name" value="AB_hydrolase_1"/>
</dbReference>
<dbReference type="eggNOG" id="ENOG502QQ4M">
    <property type="taxonomic scope" value="Eukaryota"/>
</dbReference>
<dbReference type="HOGENOM" id="CLU_036837_0_0_1"/>
<accession>S8ACT0</accession>
<dbReference type="PANTHER" id="PTHR43798:SF33">
    <property type="entry name" value="HYDROLASE, PUTATIVE (AFU_ORTHOLOGUE AFUA_2G14860)-RELATED"/>
    <property type="match status" value="1"/>
</dbReference>
<dbReference type="Pfam" id="PF12697">
    <property type="entry name" value="Abhydrolase_6"/>
    <property type="match status" value="1"/>
</dbReference>
<comment type="caution">
    <text evidence="2">The sequence shown here is derived from an EMBL/GenBank/DDBJ whole genome shotgun (WGS) entry which is preliminary data.</text>
</comment>
<reference evidence="2 3" key="1">
    <citation type="journal article" date="2013" name="PLoS Genet.">
        <title>Genomic mechanisms accounting for the adaptation to parasitism in nematode-trapping fungi.</title>
        <authorList>
            <person name="Meerupati T."/>
            <person name="Andersson K.M."/>
            <person name="Friman E."/>
            <person name="Kumar D."/>
            <person name="Tunlid A."/>
            <person name="Ahren D."/>
        </authorList>
    </citation>
    <scope>NUCLEOTIDE SEQUENCE [LARGE SCALE GENOMIC DNA]</scope>
    <source>
        <strain evidence="2 3">CBS 200.50</strain>
    </source>
</reference>
<evidence type="ECO:0000313" key="2">
    <source>
        <dbReference type="EMBL" id="EPS40734.1"/>
    </source>
</evidence>
<dbReference type="Gene3D" id="3.40.50.1820">
    <property type="entry name" value="alpha/beta hydrolase"/>
    <property type="match status" value="1"/>
</dbReference>
<dbReference type="InterPro" id="IPR029058">
    <property type="entry name" value="AB_hydrolase_fold"/>
</dbReference>
<dbReference type="SUPFAM" id="SSF53474">
    <property type="entry name" value="alpha/beta-Hydrolases"/>
    <property type="match status" value="1"/>
</dbReference>
<dbReference type="Proteomes" id="UP000015100">
    <property type="component" value="Unassembled WGS sequence"/>
</dbReference>
<reference evidence="3" key="2">
    <citation type="submission" date="2013-04" db="EMBL/GenBank/DDBJ databases">
        <title>Genomic mechanisms accounting for the adaptation to parasitism in nematode-trapping fungi.</title>
        <authorList>
            <person name="Ahren D.G."/>
        </authorList>
    </citation>
    <scope>NUCLEOTIDE SEQUENCE [LARGE SCALE GENOMIC DNA]</scope>
    <source>
        <strain evidence="3">CBS 200.50</strain>
    </source>
</reference>
<dbReference type="STRING" id="1284197.S8ACT0"/>
<sequence>MAGTIDMKPYKTNRGYFDVEKHVVPAFPIREHLKGTWNDGDRLELVVNHYKPVNNPNPKAGDVTILFAHANGFHKELYEPFFELLVKDYEQKGAKIRGIWAADFHSQGDSGVINEAKLGGDISWFDHSRDLLSLIMHFPKDIVRPIAAVGHSMGATQLFRLSIMHPTLFACLIGIDPTISPGSAFPLHANPVTASAKRRDIWPSHEAAVKFFKSRPFYQVWDPEVLDIHMKYALRKVPTLIYPDVSKVEGGENAVTLTTTKHQEVFTFWRTSVQDRPDPKQMFRLYGELTTPVCYIQGETSVINFDNSNEIKMQVTPKPCEMHIIPDCGHLVPQEKPRESAELAADYLYRRIKIWGKQTEEHIENWPATRTIRPQFFEARPREAKI</sequence>
<proteinExistence type="predicted"/>
<feature type="domain" description="AB hydrolase-1" evidence="1">
    <location>
        <begin position="65"/>
        <end position="342"/>
    </location>
</feature>
<evidence type="ECO:0000313" key="3">
    <source>
        <dbReference type="Proteomes" id="UP000015100"/>
    </source>
</evidence>
<dbReference type="PANTHER" id="PTHR43798">
    <property type="entry name" value="MONOACYLGLYCEROL LIPASE"/>
    <property type="match status" value="1"/>
</dbReference>
<gene>
    <name evidence="2" type="ORF">H072_5404</name>
</gene>
<keyword evidence="3" id="KW-1185">Reference proteome</keyword>
<dbReference type="OrthoDB" id="94039at2759"/>
<name>S8ACT0_DACHA</name>
<dbReference type="GO" id="GO:0016020">
    <property type="term" value="C:membrane"/>
    <property type="evidence" value="ECO:0007669"/>
    <property type="project" value="TreeGrafter"/>
</dbReference>
<dbReference type="InterPro" id="IPR050266">
    <property type="entry name" value="AB_hydrolase_sf"/>
</dbReference>